<proteinExistence type="predicted"/>
<feature type="domain" description="BD-FAE-like" evidence="2">
    <location>
        <begin position="51"/>
        <end position="256"/>
    </location>
</feature>
<keyword evidence="4" id="KW-1185">Reference proteome</keyword>
<evidence type="ECO:0000313" key="3">
    <source>
        <dbReference type="EMBL" id="MCD2423426.1"/>
    </source>
</evidence>
<protein>
    <submittedName>
        <fullName evidence="3">Alpha/beta hydrolase</fullName>
    </submittedName>
</protein>
<dbReference type="InterPro" id="IPR050300">
    <property type="entry name" value="GDXG_lipolytic_enzyme"/>
</dbReference>
<dbReference type="Gene3D" id="3.40.50.1820">
    <property type="entry name" value="alpha/beta hydrolase"/>
    <property type="match status" value="1"/>
</dbReference>
<name>A0ABS8PU30_9BACT</name>
<dbReference type="EMBL" id="JAJNEC010000005">
    <property type="protein sequence ID" value="MCD2423426.1"/>
    <property type="molecule type" value="Genomic_DNA"/>
</dbReference>
<keyword evidence="1 3" id="KW-0378">Hydrolase</keyword>
<evidence type="ECO:0000259" key="2">
    <source>
        <dbReference type="Pfam" id="PF20434"/>
    </source>
</evidence>
<dbReference type="GO" id="GO:0016787">
    <property type="term" value="F:hydrolase activity"/>
    <property type="evidence" value="ECO:0007669"/>
    <property type="project" value="UniProtKB-KW"/>
</dbReference>
<dbReference type="RefSeq" id="WP_231004689.1">
    <property type="nucleotide sequence ID" value="NZ_JAJNEC010000005.1"/>
</dbReference>
<dbReference type="SUPFAM" id="SSF53474">
    <property type="entry name" value="alpha/beta-Hydrolases"/>
    <property type="match status" value="1"/>
</dbReference>
<evidence type="ECO:0000313" key="4">
    <source>
        <dbReference type="Proteomes" id="UP001199816"/>
    </source>
</evidence>
<gene>
    <name evidence="3" type="ORF">LQ567_11685</name>
</gene>
<organism evidence="3 4">
    <name type="scientific">Niabella pedocola</name>
    <dbReference type="NCBI Taxonomy" id="1752077"/>
    <lineage>
        <taxon>Bacteria</taxon>
        <taxon>Pseudomonadati</taxon>
        <taxon>Bacteroidota</taxon>
        <taxon>Chitinophagia</taxon>
        <taxon>Chitinophagales</taxon>
        <taxon>Chitinophagaceae</taxon>
        <taxon>Niabella</taxon>
    </lineage>
</organism>
<dbReference type="PROSITE" id="PS51257">
    <property type="entry name" value="PROKAR_LIPOPROTEIN"/>
    <property type="match status" value="1"/>
</dbReference>
<dbReference type="Pfam" id="PF20434">
    <property type="entry name" value="BD-FAE"/>
    <property type="match status" value="1"/>
</dbReference>
<dbReference type="Proteomes" id="UP001199816">
    <property type="component" value="Unassembled WGS sequence"/>
</dbReference>
<evidence type="ECO:0000256" key="1">
    <source>
        <dbReference type="ARBA" id="ARBA00022801"/>
    </source>
</evidence>
<dbReference type="InterPro" id="IPR029058">
    <property type="entry name" value="AB_hydrolase_fold"/>
</dbReference>
<dbReference type="PANTHER" id="PTHR48081">
    <property type="entry name" value="AB HYDROLASE SUPERFAMILY PROTEIN C4A8.06C"/>
    <property type="match status" value="1"/>
</dbReference>
<dbReference type="InterPro" id="IPR049492">
    <property type="entry name" value="BD-FAE-like_dom"/>
</dbReference>
<reference evidence="3 4" key="1">
    <citation type="submission" date="2021-11" db="EMBL/GenBank/DDBJ databases">
        <title>Genomic of Niabella pedocola.</title>
        <authorList>
            <person name="Wu T."/>
        </authorList>
    </citation>
    <scope>NUCLEOTIDE SEQUENCE [LARGE SCALE GENOMIC DNA]</scope>
    <source>
        <strain evidence="3 4">JCM 31011</strain>
    </source>
</reference>
<accession>A0ABS8PU30</accession>
<sequence length="297" mass="33014">MKRILLYTLCLSIFITACNKDDDFKPDEPKVTTEAQTLKDVAYGGDNLQRMDIYLPANRSTATTKVFIFIHGGAWAEGDKADEAHAPLIDSLRRRLPDWAIFNLNYRLASLNGISVKNKFPAQEEDIKTAIQYIYDRRQTFTISDKWVFAGASAGAQLALLQGYKNNGTIKPKAVIDLFGPNDMAALYNSYTSSDPGEAFLINLLLSGTPTSNATMYHDSSPINYVTAQSPPTIIFHGGLDDVVPKEQSYTLEARLNSVGAKNQFVYYANQTHGWSDPAIWYDCLNKAQSFLTANVQ</sequence>
<comment type="caution">
    <text evidence="3">The sequence shown here is derived from an EMBL/GenBank/DDBJ whole genome shotgun (WGS) entry which is preliminary data.</text>
</comment>